<dbReference type="GO" id="GO:0004519">
    <property type="term" value="F:endonuclease activity"/>
    <property type="evidence" value="ECO:0007669"/>
    <property type="project" value="UniProtKB-KW"/>
</dbReference>
<keyword evidence="3" id="KW-0540">Nuclease</keyword>
<dbReference type="Gene3D" id="3.30.70.270">
    <property type="match status" value="1"/>
</dbReference>
<dbReference type="InterPro" id="IPR036397">
    <property type="entry name" value="RNaseH_sf"/>
</dbReference>
<dbReference type="CDD" id="cd09274">
    <property type="entry name" value="RNase_HI_RT_Ty3"/>
    <property type="match status" value="1"/>
</dbReference>
<dbReference type="Proteomes" id="UP000325315">
    <property type="component" value="Unassembled WGS sequence"/>
</dbReference>
<dbReference type="InterPro" id="IPR000477">
    <property type="entry name" value="RT_dom"/>
</dbReference>
<evidence type="ECO:0000256" key="3">
    <source>
        <dbReference type="ARBA" id="ARBA00022722"/>
    </source>
</evidence>
<feature type="domain" description="Integrase catalytic" evidence="7">
    <location>
        <begin position="290"/>
        <end position="475"/>
    </location>
</feature>
<evidence type="ECO:0000256" key="2">
    <source>
        <dbReference type="ARBA" id="ARBA00022695"/>
    </source>
</evidence>
<evidence type="ECO:0000259" key="7">
    <source>
        <dbReference type="PROSITE" id="PS50994"/>
    </source>
</evidence>
<dbReference type="CDD" id="cd01647">
    <property type="entry name" value="RT_LTR"/>
    <property type="match status" value="1"/>
</dbReference>
<dbReference type="SUPFAM" id="SSF56672">
    <property type="entry name" value="DNA/RNA polymerases"/>
    <property type="match status" value="1"/>
</dbReference>
<dbReference type="AlphaFoldDB" id="A0A5B6UVC1"/>
<gene>
    <name evidence="8" type="ORF">EPI10_028270</name>
</gene>
<dbReference type="Pfam" id="PF17917">
    <property type="entry name" value="RT_RNaseH"/>
    <property type="match status" value="1"/>
</dbReference>
<keyword evidence="6 8" id="KW-0695">RNA-directed DNA polymerase</keyword>
<dbReference type="InterPro" id="IPR043128">
    <property type="entry name" value="Rev_trsase/Diguanyl_cyclase"/>
</dbReference>
<evidence type="ECO:0000313" key="9">
    <source>
        <dbReference type="Proteomes" id="UP000325315"/>
    </source>
</evidence>
<dbReference type="GO" id="GO:0003964">
    <property type="term" value="F:RNA-directed DNA polymerase activity"/>
    <property type="evidence" value="ECO:0007669"/>
    <property type="project" value="UniProtKB-KW"/>
</dbReference>
<reference evidence="9" key="1">
    <citation type="journal article" date="2019" name="Plant Biotechnol. J.">
        <title>Genome sequencing of the Australian wild diploid species Gossypium australe highlights disease resistance and delayed gland morphogenesis.</title>
        <authorList>
            <person name="Cai Y."/>
            <person name="Cai X."/>
            <person name="Wang Q."/>
            <person name="Wang P."/>
            <person name="Zhang Y."/>
            <person name="Cai C."/>
            <person name="Xu Y."/>
            <person name="Wang K."/>
            <person name="Zhou Z."/>
            <person name="Wang C."/>
            <person name="Geng S."/>
            <person name="Li B."/>
            <person name="Dong Q."/>
            <person name="Hou Y."/>
            <person name="Wang H."/>
            <person name="Ai P."/>
            <person name="Liu Z."/>
            <person name="Yi F."/>
            <person name="Sun M."/>
            <person name="An G."/>
            <person name="Cheng J."/>
            <person name="Zhang Y."/>
            <person name="Shi Q."/>
            <person name="Xie Y."/>
            <person name="Shi X."/>
            <person name="Chang Y."/>
            <person name="Huang F."/>
            <person name="Chen Y."/>
            <person name="Hong S."/>
            <person name="Mi L."/>
            <person name="Sun Q."/>
            <person name="Zhang L."/>
            <person name="Zhou B."/>
            <person name="Peng R."/>
            <person name="Zhang X."/>
            <person name="Liu F."/>
        </authorList>
    </citation>
    <scope>NUCLEOTIDE SEQUENCE [LARGE SCALE GENOMIC DNA]</scope>
    <source>
        <strain evidence="9">cv. PA1801</strain>
    </source>
</reference>
<dbReference type="EMBL" id="SMMG02000009">
    <property type="protein sequence ID" value="KAA3461719.1"/>
    <property type="molecule type" value="Genomic_DNA"/>
</dbReference>
<dbReference type="InterPro" id="IPR050951">
    <property type="entry name" value="Retrovirus_Pol_polyprotein"/>
</dbReference>
<dbReference type="PANTHER" id="PTHR37984:SF5">
    <property type="entry name" value="PROTEIN NYNRIN-LIKE"/>
    <property type="match status" value="1"/>
</dbReference>
<keyword evidence="9" id="KW-1185">Reference proteome</keyword>
<dbReference type="GO" id="GO:0003676">
    <property type="term" value="F:nucleic acid binding"/>
    <property type="evidence" value="ECO:0007669"/>
    <property type="project" value="InterPro"/>
</dbReference>
<dbReference type="Gene3D" id="3.30.420.10">
    <property type="entry name" value="Ribonuclease H-like superfamily/Ribonuclease H"/>
    <property type="match status" value="1"/>
</dbReference>
<keyword evidence="1" id="KW-0808">Transferase</keyword>
<name>A0A5B6UVC1_9ROSI</name>
<sequence>MFIRGGATMLFVKKKYGSLRLCIDYRQLNNMIIKNKYMLPRIDDLFDQLKRVSAFSKIDLQSGYYQLWVKDVDVPKATFKTCYGHYEFLFMSFVLTNAPTAFMDLMNWVFQPCLDRFVVVFIEDILIYSKNEVKDAQHLKIVLQALREKKLYAKFSKCEFWLTEVGFLDHVVLRNEALVFKQPESGKEFVIYSDASLNGLRCVSMQEGNSIAYASRELKVHEKNYPTYDLKLVAIVFALKFWLHYLYGEKCHVYIDYKSLKYLMTQKELNLRQRRLLELMKCDGPILAELKVKPLFLQNIRELQLVDSKLVAKQKIVETGQNIEFSIRDDGLPIMMGKKDEIWVIVDRLTKSAHFITVQMDYLLEKLVKLYVNEIVRLHGVALSIISDHDLRFTSRFWGKLHEAGTKLKFSTTFHPQMDGQTERVTQILEDILRCCIIEFEGSWEKYLSLVDYAYNNRYQVSLKMTPYEALYGRKCRSLLCWSGLSEKKLEGVI</sequence>
<accession>A0A5B6UVC1</accession>
<protein>
    <submittedName>
        <fullName evidence="8">RNA-directed DNA polymerase (Reverse transcriptase)</fullName>
    </submittedName>
</protein>
<dbReference type="InterPro" id="IPR041373">
    <property type="entry name" value="RT_RNaseH"/>
</dbReference>
<organism evidence="8 9">
    <name type="scientific">Gossypium australe</name>
    <dbReference type="NCBI Taxonomy" id="47621"/>
    <lineage>
        <taxon>Eukaryota</taxon>
        <taxon>Viridiplantae</taxon>
        <taxon>Streptophyta</taxon>
        <taxon>Embryophyta</taxon>
        <taxon>Tracheophyta</taxon>
        <taxon>Spermatophyta</taxon>
        <taxon>Magnoliopsida</taxon>
        <taxon>eudicotyledons</taxon>
        <taxon>Gunneridae</taxon>
        <taxon>Pentapetalae</taxon>
        <taxon>rosids</taxon>
        <taxon>malvids</taxon>
        <taxon>Malvales</taxon>
        <taxon>Malvaceae</taxon>
        <taxon>Malvoideae</taxon>
        <taxon>Gossypium</taxon>
    </lineage>
</organism>
<keyword evidence="5" id="KW-0378">Hydrolase</keyword>
<dbReference type="GO" id="GO:0016787">
    <property type="term" value="F:hydrolase activity"/>
    <property type="evidence" value="ECO:0007669"/>
    <property type="project" value="UniProtKB-KW"/>
</dbReference>
<comment type="caution">
    <text evidence="8">The sequence shown here is derived from an EMBL/GenBank/DDBJ whole genome shotgun (WGS) entry which is preliminary data.</text>
</comment>
<dbReference type="SUPFAM" id="SSF53098">
    <property type="entry name" value="Ribonuclease H-like"/>
    <property type="match status" value="1"/>
</dbReference>
<dbReference type="Gene3D" id="3.10.10.10">
    <property type="entry name" value="HIV Type 1 Reverse Transcriptase, subunit A, domain 1"/>
    <property type="match status" value="1"/>
</dbReference>
<keyword evidence="2" id="KW-0548">Nucleotidyltransferase</keyword>
<dbReference type="InterPro" id="IPR012337">
    <property type="entry name" value="RNaseH-like_sf"/>
</dbReference>
<evidence type="ECO:0000313" key="8">
    <source>
        <dbReference type="EMBL" id="KAA3461719.1"/>
    </source>
</evidence>
<dbReference type="PANTHER" id="PTHR37984">
    <property type="entry name" value="PROTEIN CBG26694"/>
    <property type="match status" value="1"/>
</dbReference>
<keyword evidence="4" id="KW-0255">Endonuclease</keyword>
<dbReference type="InterPro" id="IPR001584">
    <property type="entry name" value="Integrase_cat-core"/>
</dbReference>
<dbReference type="OrthoDB" id="1938712at2759"/>
<proteinExistence type="predicted"/>
<evidence type="ECO:0000256" key="1">
    <source>
        <dbReference type="ARBA" id="ARBA00022679"/>
    </source>
</evidence>
<dbReference type="PROSITE" id="PS50994">
    <property type="entry name" value="INTEGRASE"/>
    <property type="match status" value="1"/>
</dbReference>
<dbReference type="Pfam" id="PF00078">
    <property type="entry name" value="RVT_1"/>
    <property type="match status" value="1"/>
</dbReference>
<dbReference type="GO" id="GO:0015074">
    <property type="term" value="P:DNA integration"/>
    <property type="evidence" value="ECO:0007669"/>
    <property type="project" value="InterPro"/>
</dbReference>
<evidence type="ECO:0000256" key="6">
    <source>
        <dbReference type="ARBA" id="ARBA00022918"/>
    </source>
</evidence>
<evidence type="ECO:0000256" key="5">
    <source>
        <dbReference type="ARBA" id="ARBA00022801"/>
    </source>
</evidence>
<dbReference type="InterPro" id="IPR043502">
    <property type="entry name" value="DNA/RNA_pol_sf"/>
</dbReference>
<evidence type="ECO:0000256" key="4">
    <source>
        <dbReference type="ARBA" id="ARBA00022759"/>
    </source>
</evidence>